<sequence>MLIRSTSLMRFPKIFTRLVKRAKAPPLPPVVLTTSPIARLPTNSSNPSSSSCHRRGTSIQSGAMHWRLASWCARGSIASHALSCGGVHLSSKRDVESVFLSEGQVILQSTVALSLYEEGTTADAMTEEDVRDAFGVLNLASGKSRSAASAFKFPGIGSHTVLHGWSAPRLERLVKLEFIDCAPPKIRFLTPSNFPSLRALCFDLPPYNRKYYAQLDGGLLDQLELLQIPLLDILRIGPVPEILHRAPTLLHPSAQCLEVYCTPALDSLRIWPNLQFIEHLCVASPQKPHIRLDMYPALKTLSLQTDLPDCELAELIDTCRDTGITIVSVDRWNKRGNNSDFWVYAKRQRDKFEQA</sequence>
<gene>
    <name evidence="1" type="ORF">AAT19DRAFT_15782</name>
</gene>
<dbReference type="OrthoDB" id="5139510at2759"/>
<dbReference type="EMBL" id="LCTV02000008">
    <property type="protein sequence ID" value="PRQ73029.1"/>
    <property type="molecule type" value="Genomic_DNA"/>
</dbReference>
<comment type="caution">
    <text evidence="1">The sequence shown here is derived from an EMBL/GenBank/DDBJ whole genome shotgun (WGS) entry which is preliminary data.</text>
</comment>
<accession>A0A2T0A4S8</accession>
<dbReference type="AlphaFoldDB" id="A0A2T0A4S8"/>
<name>A0A2T0A4S8_RHOTO</name>
<organism evidence="1 2">
    <name type="scientific">Rhodotorula toruloides</name>
    <name type="common">Yeast</name>
    <name type="synonym">Rhodosporidium toruloides</name>
    <dbReference type="NCBI Taxonomy" id="5286"/>
    <lineage>
        <taxon>Eukaryota</taxon>
        <taxon>Fungi</taxon>
        <taxon>Dikarya</taxon>
        <taxon>Basidiomycota</taxon>
        <taxon>Pucciniomycotina</taxon>
        <taxon>Microbotryomycetes</taxon>
        <taxon>Sporidiobolales</taxon>
        <taxon>Sporidiobolaceae</taxon>
        <taxon>Rhodotorula</taxon>
    </lineage>
</organism>
<reference evidence="1 2" key="1">
    <citation type="journal article" date="2018" name="Elife">
        <title>Functional genomics of lipid metabolism in the oleaginous yeast Rhodosporidium toruloides.</title>
        <authorList>
            <person name="Coradetti S.T."/>
            <person name="Pinel D."/>
            <person name="Geiselman G."/>
            <person name="Ito M."/>
            <person name="Mondo S."/>
            <person name="Reilly M.C."/>
            <person name="Cheng Y.F."/>
            <person name="Bauer S."/>
            <person name="Grigoriev I."/>
            <person name="Gladden J.M."/>
            <person name="Simmons B.A."/>
            <person name="Brem R."/>
            <person name="Arkin A.P."/>
            <person name="Skerker J.M."/>
        </authorList>
    </citation>
    <scope>NUCLEOTIDE SEQUENCE [LARGE SCALE GENOMIC DNA]</scope>
    <source>
        <strain evidence="1 2">NBRC 0880</strain>
    </source>
</reference>
<dbReference type="Proteomes" id="UP000239560">
    <property type="component" value="Unassembled WGS sequence"/>
</dbReference>
<proteinExistence type="predicted"/>
<evidence type="ECO:0000313" key="1">
    <source>
        <dbReference type="EMBL" id="PRQ73029.1"/>
    </source>
</evidence>
<protein>
    <submittedName>
        <fullName evidence="1">Uncharacterized protein</fullName>
    </submittedName>
</protein>
<evidence type="ECO:0000313" key="2">
    <source>
        <dbReference type="Proteomes" id="UP000239560"/>
    </source>
</evidence>